<dbReference type="Proteomes" id="UP000016505">
    <property type="component" value="Chromosome I"/>
</dbReference>
<keyword evidence="1" id="KW-0812">Transmembrane</keyword>
<accession>A0A290S072</accession>
<evidence type="ECO:0000313" key="2">
    <source>
        <dbReference type="EMBL" id="ATC85596.1"/>
    </source>
</evidence>
<sequence>MMKNDILNIKKLGYKFYFQDGDNQIACFGSYFTGKEEIYVNDDLVSSKRSVGRKSTHTFEFNEHNYQVKYHMLNIITGKLECTFFKNNEQIKQQEQTVLPFIKDPKRAVLFFSACVLAGYLGGYSTFALIDLVVGK</sequence>
<evidence type="ECO:0000313" key="3">
    <source>
        <dbReference type="Proteomes" id="UP000016505"/>
    </source>
</evidence>
<organism evidence="2 3">
    <name type="scientific">Pseudoalteromonas arctica A 37-1-2</name>
    <dbReference type="NCBI Taxonomy" id="1117313"/>
    <lineage>
        <taxon>Bacteria</taxon>
        <taxon>Pseudomonadati</taxon>
        <taxon>Pseudomonadota</taxon>
        <taxon>Gammaproteobacteria</taxon>
        <taxon>Alteromonadales</taxon>
        <taxon>Pseudoalteromonadaceae</taxon>
        <taxon>Pseudoalteromonas</taxon>
    </lineage>
</organism>
<keyword evidence="1" id="KW-0472">Membrane</keyword>
<dbReference type="OrthoDB" id="6228646at2"/>
<reference evidence="2 3" key="1">
    <citation type="journal article" date="2012" name="J. Bacteriol.">
        <title>Genome sequences of type strains of seven species of the marine bacterium Pseudoalteromonas.</title>
        <authorList>
            <person name="Xie B.B."/>
            <person name="Shu Y.L."/>
            <person name="Qin Q.L."/>
            <person name="Rong J.C."/>
            <person name="Zhang X.Y."/>
            <person name="Chen X.L."/>
            <person name="Shi M."/>
            <person name="He H.L."/>
            <person name="Zhou B.C."/>
            <person name="Zhang Y.Z."/>
        </authorList>
    </citation>
    <scope>NUCLEOTIDE SEQUENCE [LARGE SCALE GENOMIC DNA]</scope>
    <source>
        <strain evidence="2 3">A 37-1-2</strain>
    </source>
</reference>
<feature type="transmembrane region" description="Helical" evidence="1">
    <location>
        <begin position="109"/>
        <end position="130"/>
    </location>
</feature>
<protein>
    <submittedName>
        <fullName evidence="2">Uncharacterized protein</fullName>
    </submittedName>
</protein>
<dbReference type="AlphaFoldDB" id="A0A290S072"/>
<gene>
    <name evidence="2" type="ORF">PARC_a0915</name>
</gene>
<name>A0A290S072_9GAMM</name>
<dbReference type="EMBL" id="CP011025">
    <property type="protein sequence ID" value="ATC85596.1"/>
    <property type="molecule type" value="Genomic_DNA"/>
</dbReference>
<dbReference type="KEGG" id="part:PARC_a0915"/>
<keyword evidence="1" id="KW-1133">Transmembrane helix</keyword>
<evidence type="ECO:0000256" key="1">
    <source>
        <dbReference type="SAM" id="Phobius"/>
    </source>
</evidence>
<proteinExistence type="predicted"/>